<comment type="subunit">
    <text evidence="1">Self-associates forming complexes of several hundred monomers.</text>
</comment>
<evidence type="ECO:0000259" key="10">
    <source>
        <dbReference type="PROSITE" id="PS50222"/>
    </source>
</evidence>
<keyword evidence="7" id="KW-0804">Transcription</keyword>
<name>A0ABN8B7P0_CHISP</name>
<organism evidence="11 12">
    <name type="scientific">Chilo suppressalis</name>
    <name type="common">Asiatic rice borer moth</name>
    <dbReference type="NCBI Taxonomy" id="168631"/>
    <lineage>
        <taxon>Eukaryota</taxon>
        <taxon>Metazoa</taxon>
        <taxon>Ecdysozoa</taxon>
        <taxon>Arthropoda</taxon>
        <taxon>Hexapoda</taxon>
        <taxon>Insecta</taxon>
        <taxon>Pterygota</taxon>
        <taxon>Neoptera</taxon>
        <taxon>Endopterygota</taxon>
        <taxon>Lepidoptera</taxon>
        <taxon>Glossata</taxon>
        <taxon>Ditrysia</taxon>
        <taxon>Pyraloidea</taxon>
        <taxon>Crambidae</taxon>
        <taxon>Crambinae</taxon>
        <taxon>Chilo</taxon>
    </lineage>
</organism>
<feature type="domain" description="EF-hand" evidence="10">
    <location>
        <begin position="354"/>
        <end position="389"/>
    </location>
</feature>
<dbReference type="InterPro" id="IPR018247">
    <property type="entry name" value="EF_Hand_1_Ca_BS"/>
</dbReference>
<evidence type="ECO:0000313" key="11">
    <source>
        <dbReference type="EMBL" id="CAH0401878.1"/>
    </source>
</evidence>
<dbReference type="Pfam" id="PF13499">
    <property type="entry name" value="EF-hand_7"/>
    <property type="match status" value="1"/>
</dbReference>
<comment type="function">
    <text evidence="8">Involved in transvection phenomena (= synapsis-dependent gene expression), where the synaptic pairing of chromosomes carrying genes with which zeste interacts influences the expression of these genes. Zeste binds to DNA and stimulates transcription from a nearby promoter.</text>
</comment>
<dbReference type="Proteomes" id="UP001153292">
    <property type="component" value="Chromosome 2"/>
</dbReference>
<dbReference type="SUPFAM" id="SSF47473">
    <property type="entry name" value="EF-hand"/>
    <property type="match status" value="1"/>
</dbReference>
<keyword evidence="6" id="KW-0805">Transcription regulation</keyword>
<dbReference type="PANTHER" id="PTHR23055:SF69">
    <property type="entry name" value="NEURONAL CALCIUM SENSOR 2"/>
    <property type="match status" value="1"/>
</dbReference>
<feature type="domain" description="EF-hand" evidence="10">
    <location>
        <begin position="390"/>
        <end position="425"/>
    </location>
</feature>
<reference evidence="11" key="1">
    <citation type="submission" date="2021-12" db="EMBL/GenBank/DDBJ databases">
        <authorList>
            <person name="King R."/>
        </authorList>
    </citation>
    <scope>NUCLEOTIDE SEQUENCE</scope>
</reference>
<feature type="region of interest" description="Disordered" evidence="9">
    <location>
        <begin position="10"/>
        <end position="34"/>
    </location>
</feature>
<dbReference type="PANTHER" id="PTHR23055">
    <property type="entry name" value="CALCIUM BINDING PROTEINS"/>
    <property type="match status" value="1"/>
</dbReference>
<dbReference type="Gene3D" id="1.10.238.10">
    <property type="entry name" value="EF-hand"/>
    <property type="match status" value="1"/>
</dbReference>
<evidence type="ECO:0000313" key="12">
    <source>
        <dbReference type="Proteomes" id="UP001153292"/>
    </source>
</evidence>
<evidence type="ECO:0000256" key="5">
    <source>
        <dbReference type="ARBA" id="ARBA00022837"/>
    </source>
</evidence>
<dbReference type="InterPro" id="IPR028846">
    <property type="entry name" value="Recoverin"/>
</dbReference>
<sequence length="478" mass="52848">MYAGPTAILSASMLPAQTPPPVQGEQASSEARADGAVALASTSVESTGLLGRSTATLTRHLPSTVQAVLAVTEVKDLESLATVADKVTEATRPTEISQISSSTSGSISELVGIVNKLQIEVAELRRSSSLFEEEMEERRRITTVRQLELLVEYLEAHKDLALGRVRSKEARSVASRLWREGYEILNAEGPARTAKEWSKVWNDQKCKVRAKLVNINANNRGTGGGLNIAPTLTAIEEKIANILENVVGEVEVAEEPVNISPTINQDQMILSPSPSLTGQVPSPTLLTERQDKMGCFVSKDKLTKEDMDFLKTHTSYDETTIKEWYKGFKQDCPNGRLTPAKFVDMYKMFFPSGNAVEFCDHVFRTFDMDKNGYIDFKEFLQAIHVTSSGTPEEKLKWAFRMYDVDGNGVIDIQEMTKIVQAIYDMLGACSSNRPADSAEERAKNIFAKMDENNDGQLTQDEFLKGCLQDEELSKMLAP</sequence>
<dbReference type="InterPro" id="IPR028002">
    <property type="entry name" value="Myb_DNA-bind_5"/>
</dbReference>
<dbReference type="CDD" id="cd00051">
    <property type="entry name" value="EFh"/>
    <property type="match status" value="2"/>
</dbReference>
<feature type="domain" description="EF-hand" evidence="10">
    <location>
        <begin position="437"/>
        <end position="472"/>
    </location>
</feature>
<dbReference type="EMBL" id="OU963895">
    <property type="protein sequence ID" value="CAH0401878.1"/>
    <property type="molecule type" value="Genomic_DNA"/>
</dbReference>
<accession>A0ABN8B7P0</accession>
<keyword evidence="3" id="KW-0479">Metal-binding</keyword>
<evidence type="ECO:0000256" key="6">
    <source>
        <dbReference type="ARBA" id="ARBA00023015"/>
    </source>
</evidence>
<gene>
    <name evidence="11" type="ORF">CHILSU_LOCUS5114</name>
</gene>
<dbReference type="SMART" id="SM00054">
    <property type="entry name" value="EFh"/>
    <property type="match status" value="3"/>
</dbReference>
<keyword evidence="12" id="KW-1185">Reference proteome</keyword>
<evidence type="ECO:0000256" key="1">
    <source>
        <dbReference type="ARBA" id="ARBA00011764"/>
    </source>
</evidence>
<dbReference type="Pfam" id="PF13833">
    <property type="entry name" value="EF-hand_8"/>
    <property type="match status" value="1"/>
</dbReference>
<keyword evidence="4" id="KW-0677">Repeat</keyword>
<dbReference type="PROSITE" id="PS50222">
    <property type="entry name" value="EF_HAND_2"/>
    <property type="match status" value="3"/>
</dbReference>
<proteinExistence type="predicted"/>
<keyword evidence="5" id="KW-0106">Calcium</keyword>
<evidence type="ECO:0000256" key="9">
    <source>
        <dbReference type="SAM" id="MobiDB-lite"/>
    </source>
</evidence>
<dbReference type="PRINTS" id="PR00450">
    <property type="entry name" value="RECOVERIN"/>
</dbReference>
<evidence type="ECO:0000256" key="3">
    <source>
        <dbReference type="ARBA" id="ARBA00022723"/>
    </source>
</evidence>
<protein>
    <recommendedName>
        <fullName evidence="2">Regulatory protein zeste</fullName>
    </recommendedName>
</protein>
<evidence type="ECO:0000256" key="2">
    <source>
        <dbReference type="ARBA" id="ARBA00016807"/>
    </source>
</evidence>
<evidence type="ECO:0000256" key="4">
    <source>
        <dbReference type="ARBA" id="ARBA00022737"/>
    </source>
</evidence>
<dbReference type="InterPro" id="IPR002048">
    <property type="entry name" value="EF_hand_dom"/>
</dbReference>
<evidence type="ECO:0000256" key="8">
    <source>
        <dbReference type="ARBA" id="ARBA00025466"/>
    </source>
</evidence>
<dbReference type="Pfam" id="PF13873">
    <property type="entry name" value="Myb_DNA-bind_5"/>
    <property type="match status" value="1"/>
</dbReference>
<dbReference type="PROSITE" id="PS00018">
    <property type="entry name" value="EF_HAND_1"/>
    <property type="match status" value="3"/>
</dbReference>
<dbReference type="InterPro" id="IPR011992">
    <property type="entry name" value="EF-hand-dom_pair"/>
</dbReference>
<evidence type="ECO:0000256" key="7">
    <source>
        <dbReference type="ARBA" id="ARBA00023163"/>
    </source>
</evidence>